<dbReference type="AlphaFoldDB" id="A0A9P6W9L2"/>
<proteinExistence type="predicted"/>
<evidence type="ECO:0000256" key="1">
    <source>
        <dbReference type="SAM" id="MobiDB-lite"/>
    </source>
</evidence>
<feature type="region of interest" description="Disordered" evidence="1">
    <location>
        <begin position="112"/>
        <end position="144"/>
    </location>
</feature>
<gene>
    <name evidence="3" type="ORF">C6P45_004905</name>
</gene>
<feature type="region of interest" description="Disordered" evidence="1">
    <location>
        <begin position="31"/>
        <end position="59"/>
    </location>
</feature>
<feature type="region of interest" description="Disordered" evidence="1">
    <location>
        <begin position="278"/>
        <end position="298"/>
    </location>
</feature>
<feature type="compositionally biased region" description="Acidic residues" evidence="1">
    <location>
        <begin position="112"/>
        <end position="121"/>
    </location>
</feature>
<dbReference type="EMBL" id="PUHR01000075">
    <property type="protein sequence ID" value="KAG0668204.1"/>
    <property type="molecule type" value="Genomic_DNA"/>
</dbReference>
<reference evidence="3 4" key="1">
    <citation type="submission" date="2020-11" db="EMBL/GenBank/DDBJ databases">
        <title>Kefir isolates.</title>
        <authorList>
            <person name="Marcisauskas S."/>
            <person name="Kim Y."/>
            <person name="Blasche S."/>
        </authorList>
    </citation>
    <scope>NUCLEOTIDE SEQUENCE [LARGE SCALE GENOMIC DNA]</scope>
    <source>
        <strain evidence="3 4">OG2</strain>
    </source>
</reference>
<evidence type="ECO:0000313" key="3">
    <source>
        <dbReference type="EMBL" id="KAG0668204.1"/>
    </source>
</evidence>
<protein>
    <submittedName>
        <fullName evidence="3">Uncharacterized protein</fullName>
    </submittedName>
</protein>
<evidence type="ECO:0000256" key="2">
    <source>
        <dbReference type="SAM" id="Phobius"/>
    </source>
</evidence>
<feature type="transmembrane region" description="Helical" evidence="2">
    <location>
        <begin position="575"/>
        <end position="596"/>
    </location>
</feature>
<feature type="region of interest" description="Disordered" evidence="1">
    <location>
        <begin position="181"/>
        <end position="221"/>
    </location>
</feature>
<accession>A0A9P6W9L2</accession>
<dbReference type="OrthoDB" id="4068598at2759"/>
<feature type="compositionally biased region" description="Polar residues" evidence="1">
    <location>
        <begin position="125"/>
        <end position="144"/>
    </location>
</feature>
<keyword evidence="4" id="KW-1185">Reference proteome</keyword>
<organism evidence="3 4">
    <name type="scientific">Maudiozyma exigua</name>
    <name type="common">Yeast</name>
    <name type="synonym">Kazachstania exigua</name>
    <dbReference type="NCBI Taxonomy" id="34358"/>
    <lineage>
        <taxon>Eukaryota</taxon>
        <taxon>Fungi</taxon>
        <taxon>Dikarya</taxon>
        <taxon>Ascomycota</taxon>
        <taxon>Saccharomycotina</taxon>
        <taxon>Saccharomycetes</taxon>
        <taxon>Saccharomycetales</taxon>
        <taxon>Saccharomycetaceae</taxon>
        <taxon>Maudiozyma</taxon>
    </lineage>
</organism>
<feature type="compositionally biased region" description="Low complexity" evidence="1">
    <location>
        <begin position="206"/>
        <end position="221"/>
    </location>
</feature>
<feature type="compositionally biased region" description="Low complexity" evidence="1">
    <location>
        <begin position="289"/>
        <end position="298"/>
    </location>
</feature>
<keyword evidence="2" id="KW-0812">Transmembrane</keyword>
<name>A0A9P6W9L2_MAUEX</name>
<feature type="compositionally biased region" description="Low complexity" evidence="1">
    <location>
        <begin position="44"/>
        <end position="59"/>
    </location>
</feature>
<keyword evidence="2" id="KW-0472">Membrane</keyword>
<sequence length="600" mass="67193">MDLLVGRMERKDREGVPAFLSMGAQHNKFRMDKLRVPSVNGAGVSPKSGRSSSSSLSGNPVKLAKSSLIAINDVPIKSSSKLAIADNESTSEQERSMINLQRYFTHGYDENAMESDSESEGDTTMFASKQQSHQGKINTGNNNTLLQRHSHEPSFDYSAAGSGRFSDLEFNFHLSPKTNSLAVSGNRTPNRIIPKVTPDDSMPSPGESRNGSMSEMSSMNRRSSMFLSTPNSAFLKNGRSMSSHFSTTSGNSNKKRLVNQFLKPSEMENESNQVQYHSGPFHNIAHRPSTISSSSGFSSSLHGPFQTIAHNHSQSNDVLLRHRTSNDSLSTSSSYSQLQNVLYKDLDSSAQLSAQGAFPWASKSDLSSAYSSMLNIEDVKKEIEQARPLFRTVDYNGDNDKVKIDSAISPDGLRSKQVLSKDKDELKSSDRSLYFEKHIDKSLTDVQSKLRDTFQNSVIQEELKFSTMLQHFDKLTDDYRQVNESIKLLKDTIESDFNNNVREKFNLTDEKSFQCQMDLAIGDCVKDLQLLEKRMRSCQEKLACQKDTIKRLDNLLVVENSLMELDKNTHSVQKYKYIVCDIVLVSLFAAIVMFCINTRL</sequence>
<dbReference type="Proteomes" id="UP000750334">
    <property type="component" value="Unassembled WGS sequence"/>
</dbReference>
<comment type="caution">
    <text evidence="3">The sequence shown here is derived from an EMBL/GenBank/DDBJ whole genome shotgun (WGS) entry which is preliminary data.</text>
</comment>
<keyword evidence="2" id="KW-1133">Transmembrane helix</keyword>
<evidence type="ECO:0000313" key="4">
    <source>
        <dbReference type="Proteomes" id="UP000750334"/>
    </source>
</evidence>